<evidence type="ECO:0000259" key="6">
    <source>
        <dbReference type="Pfam" id="PF20806"/>
    </source>
</evidence>
<keyword evidence="3" id="KW-0472">Membrane</keyword>
<reference evidence="7 8" key="1">
    <citation type="submission" date="2021-06" db="EMBL/GenBank/DDBJ databases">
        <authorList>
            <person name="Palmer J.M."/>
        </authorList>
    </citation>
    <scope>NUCLEOTIDE SEQUENCE [LARGE SCALE GENOMIC DNA]</scope>
    <source>
        <strain evidence="7 8">GA_2019</strain>
        <tissue evidence="7">Muscle</tissue>
    </source>
</reference>
<keyword evidence="2" id="KW-0401">Integrin</keyword>
<dbReference type="Proteomes" id="UP001476798">
    <property type="component" value="Unassembled WGS sequence"/>
</dbReference>
<evidence type="ECO:0000256" key="3">
    <source>
        <dbReference type="ARBA" id="ARBA00023136"/>
    </source>
</evidence>
<dbReference type="EMBL" id="JAHRIO010090438">
    <property type="protein sequence ID" value="MEQ2187847.1"/>
    <property type="molecule type" value="Genomic_DNA"/>
</dbReference>
<keyword evidence="4" id="KW-0325">Glycoprotein</keyword>
<comment type="subcellular location">
    <subcellularLocation>
        <location evidence="1">Membrane</location>
        <topology evidence="1">Single-pass type I membrane protein</topology>
    </subcellularLocation>
</comment>
<dbReference type="Gene3D" id="2.60.40.1510">
    <property type="entry name" value="ntegrin, alpha v. Chain A, domain 3"/>
    <property type="match status" value="1"/>
</dbReference>
<evidence type="ECO:0000259" key="5">
    <source>
        <dbReference type="Pfam" id="PF20805"/>
    </source>
</evidence>
<feature type="domain" description="Integrin alpha third immunoglobulin-like" evidence="6">
    <location>
        <begin position="64"/>
        <end position="169"/>
    </location>
</feature>
<accession>A0ABV0PWG4</accession>
<feature type="domain" description="Integrin alpha second immunoglobulin-like" evidence="5">
    <location>
        <begin position="1"/>
        <end position="58"/>
    </location>
</feature>
<name>A0ABV0PWG4_9TELE</name>
<proteinExistence type="predicted"/>
<dbReference type="InterPro" id="IPR048286">
    <property type="entry name" value="Integrin_alpha_Ig-like_3"/>
</dbReference>
<dbReference type="Gene3D" id="2.60.40.1530">
    <property type="entry name" value="ntegrin, alpha v. Chain A, domain 4"/>
    <property type="match status" value="1"/>
</dbReference>
<evidence type="ECO:0000256" key="1">
    <source>
        <dbReference type="ARBA" id="ARBA00004479"/>
    </source>
</evidence>
<dbReference type="SUPFAM" id="SSF69179">
    <property type="entry name" value="Integrin domains"/>
    <property type="match status" value="2"/>
</dbReference>
<dbReference type="PANTHER" id="PTHR23220:SF9">
    <property type="entry name" value="INTEGRIN ALPHA-6"/>
    <property type="match status" value="1"/>
</dbReference>
<evidence type="ECO:0008006" key="9">
    <source>
        <dbReference type="Google" id="ProtNLM"/>
    </source>
</evidence>
<dbReference type="InterPro" id="IPR032695">
    <property type="entry name" value="Integrin_dom_sf"/>
</dbReference>
<evidence type="ECO:0000256" key="2">
    <source>
        <dbReference type="ARBA" id="ARBA00023037"/>
    </source>
</evidence>
<evidence type="ECO:0000313" key="7">
    <source>
        <dbReference type="EMBL" id="MEQ2187847.1"/>
    </source>
</evidence>
<comment type="caution">
    <text evidence="7">The sequence shown here is derived from an EMBL/GenBank/DDBJ whole genome shotgun (WGS) entry which is preliminary data.</text>
</comment>
<dbReference type="PANTHER" id="PTHR23220">
    <property type="entry name" value="INTEGRIN ALPHA"/>
    <property type="match status" value="1"/>
</dbReference>
<evidence type="ECO:0000256" key="4">
    <source>
        <dbReference type="ARBA" id="ARBA00023180"/>
    </source>
</evidence>
<dbReference type="Pfam" id="PF20806">
    <property type="entry name" value="Integrin_A_Ig_3"/>
    <property type="match status" value="1"/>
</dbReference>
<sequence>MADCELGNPFKHNSVTVFYLILGTAGISFNTTELEVELKLQTTSNQQNLMPVKAKAKVAIVLQLSLSGQVQPSQVYFTGDVKGETAMKTESDIGSAITHQFRIINLGKRLTDLGNATLQIEWPKFTKDGKWLLYLMKISSTGVEQIDCTPNEENLLNLDPINTRMRRAVGNTQGGIDYTFSRLVEKKEFETLVTQYNNFFIFMFYLQAPAL</sequence>
<dbReference type="Pfam" id="PF20805">
    <property type="entry name" value="Integrin_A_Ig_2"/>
    <property type="match status" value="1"/>
</dbReference>
<evidence type="ECO:0000313" key="8">
    <source>
        <dbReference type="Proteomes" id="UP001476798"/>
    </source>
</evidence>
<keyword evidence="8" id="KW-1185">Reference proteome</keyword>
<organism evidence="7 8">
    <name type="scientific">Goodea atripinnis</name>
    <dbReference type="NCBI Taxonomy" id="208336"/>
    <lineage>
        <taxon>Eukaryota</taxon>
        <taxon>Metazoa</taxon>
        <taxon>Chordata</taxon>
        <taxon>Craniata</taxon>
        <taxon>Vertebrata</taxon>
        <taxon>Euteleostomi</taxon>
        <taxon>Actinopterygii</taxon>
        <taxon>Neopterygii</taxon>
        <taxon>Teleostei</taxon>
        <taxon>Neoteleostei</taxon>
        <taxon>Acanthomorphata</taxon>
        <taxon>Ovalentaria</taxon>
        <taxon>Atherinomorphae</taxon>
        <taxon>Cyprinodontiformes</taxon>
        <taxon>Goodeidae</taxon>
        <taxon>Goodea</taxon>
    </lineage>
</organism>
<protein>
    <recommendedName>
        <fullName evidence="9">Integrin alpha-2 domain-containing protein</fullName>
    </recommendedName>
</protein>
<gene>
    <name evidence="7" type="ORF">GOODEAATRI_008820</name>
</gene>
<dbReference type="InterPro" id="IPR048285">
    <property type="entry name" value="Integrin_alpha_Ig-like_2"/>
</dbReference>